<dbReference type="Pfam" id="PF17924">
    <property type="entry name" value="TetR_C_19"/>
    <property type="match status" value="1"/>
</dbReference>
<dbReference type="Proteomes" id="UP000266328">
    <property type="component" value="Unassembled WGS sequence"/>
</dbReference>
<comment type="caution">
    <text evidence="4">The sequence shown here is derived from an EMBL/GenBank/DDBJ whole genome shotgun (WGS) entry which is preliminary data.</text>
</comment>
<sequence length="224" mass="25909">MTACHMTCCHGERCVLPTSTFLNLPEEKREKIIRAIKDEFSRAPFDKVSINKIVQAAGIPRGSFYQYFADKDDMLGFILLDYQRLMLEQVKASLRAGDGDIFAAFVGILDSMIRFVMEEANSFCRNLFADIKVDSSFYFKIPRDTSAKNVLEELKPLIDFNMLDVRDEHDFTNMLDILLTICRDATEEVFLNISDCEKAMQKYRQKLELLKRGFMKNKEQTSYA</sequence>
<evidence type="ECO:0000259" key="3">
    <source>
        <dbReference type="PROSITE" id="PS50977"/>
    </source>
</evidence>
<dbReference type="InterPro" id="IPR050624">
    <property type="entry name" value="HTH-type_Tx_Regulator"/>
</dbReference>
<evidence type="ECO:0000313" key="5">
    <source>
        <dbReference type="Proteomes" id="UP000266328"/>
    </source>
</evidence>
<reference evidence="4 5" key="1">
    <citation type="submission" date="2018-09" db="EMBL/GenBank/DDBJ databases">
        <title>Discovery and Ecogenomic Context for Candidatus Cryosericales, a Global Caldiserica Order Active in Thawing Permafrost.</title>
        <authorList>
            <person name="Martinez M.A."/>
            <person name="Woodcroft B.J."/>
            <person name="Ignacio Espinoza J.C."/>
            <person name="Zayed A."/>
            <person name="Singleton C.M."/>
            <person name="Boyd J."/>
            <person name="Li Y.-F."/>
            <person name="Purvine S."/>
            <person name="Maughan H."/>
            <person name="Hodgkins S.B."/>
            <person name="Anderson D."/>
            <person name="Sederholm M."/>
            <person name="Temperton B."/>
            <person name="Saleska S.R."/>
            <person name="Tyson G.W."/>
            <person name="Rich V.I."/>
        </authorList>
    </citation>
    <scope>NUCLEOTIDE SEQUENCE [LARGE SCALE GENOMIC DNA]</scope>
    <source>
        <strain evidence="4 5">SMC7</strain>
    </source>
</reference>
<dbReference type="PANTHER" id="PTHR43479">
    <property type="entry name" value="ACREF/ENVCD OPERON REPRESSOR-RELATED"/>
    <property type="match status" value="1"/>
</dbReference>
<evidence type="ECO:0000256" key="1">
    <source>
        <dbReference type="ARBA" id="ARBA00023125"/>
    </source>
</evidence>
<gene>
    <name evidence="4" type="ORF">SMC7_05870</name>
</gene>
<dbReference type="EMBL" id="QXIS01000033">
    <property type="protein sequence ID" value="RIE05680.1"/>
    <property type="molecule type" value="Genomic_DNA"/>
</dbReference>
<dbReference type="Gene3D" id="1.10.357.10">
    <property type="entry name" value="Tetracycline Repressor, domain 2"/>
    <property type="match status" value="1"/>
</dbReference>
<evidence type="ECO:0000256" key="2">
    <source>
        <dbReference type="PROSITE-ProRule" id="PRU00335"/>
    </source>
</evidence>
<dbReference type="GO" id="GO:0003677">
    <property type="term" value="F:DNA binding"/>
    <property type="evidence" value="ECO:0007669"/>
    <property type="project" value="UniProtKB-UniRule"/>
</dbReference>
<dbReference type="Pfam" id="PF00440">
    <property type="entry name" value="TetR_N"/>
    <property type="match status" value="1"/>
</dbReference>
<dbReference type="PROSITE" id="PS50977">
    <property type="entry name" value="HTH_TETR_2"/>
    <property type="match status" value="1"/>
</dbReference>
<evidence type="ECO:0000313" key="4">
    <source>
        <dbReference type="EMBL" id="RIE05680.1"/>
    </source>
</evidence>
<dbReference type="SUPFAM" id="SSF46689">
    <property type="entry name" value="Homeodomain-like"/>
    <property type="match status" value="1"/>
</dbReference>
<feature type="domain" description="HTH tetR-type" evidence="3">
    <location>
        <begin position="26"/>
        <end position="86"/>
    </location>
</feature>
<dbReference type="AlphaFoldDB" id="A0A398CU89"/>
<keyword evidence="5" id="KW-1185">Reference proteome</keyword>
<proteinExistence type="predicted"/>
<protein>
    <submittedName>
        <fullName evidence="4">TetR/AcrR family transcriptional regulator</fullName>
    </submittedName>
</protein>
<dbReference type="PANTHER" id="PTHR43479:SF11">
    <property type="entry name" value="ACREF_ENVCD OPERON REPRESSOR-RELATED"/>
    <property type="match status" value="1"/>
</dbReference>
<accession>A0A398CU89</accession>
<feature type="DNA-binding region" description="H-T-H motif" evidence="2">
    <location>
        <begin position="49"/>
        <end position="68"/>
    </location>
</feature>
<organism evidence="4 5">
    <name type="scientific">Candidatus Cryosericum terrychapinii</name>
    <dbReference type="NCBI Taxonomy" id="2290919"/>
    <lineage>
        <taxon>Bacteria</taxon>
        <taxon>Pseudomonadati</taxon>
        <taxon>Caldisericota/Cryosericota group</taxon>
        <taxon>Candidatus Cryosericota</taxon>
        <taxon>Candidatus Cryosericia</taxon>
        <taxon>Candidatus Cryosericales</taxon>
        <taxon>Candidatus Cryosericaceae</taxon>
        <taxon>Candidatus Cryosericum</taxon>
    </lineage>
</organism>
<dbReference type="OrthoDB" id="9812484at2"/>
<name>A0A398CU89_9BACT</name>
<keyword evidence="1 2" id="KW-0238">DNA-binding</keyword>
<dbReference type="InterPro" id="IPR009057">
    <property type="entry name" value="Homeodomain-like_sf"/>
</dbReference>
<dbReference type="InterPro" id="IPR001647">
    <property type="entry name" value="HTH_TetR"/>
</dbReference>